<dbReference type="EMBL" id="JAAGWK010000009">
    <property type="protein sequence ID" value="NEL53789.1"/>
    <property type="molecule type" value="Genomic_DNA"/>
</dbReference>
<evidence type="ECO:0000313" key="1">
    <source>
        <dbReference type="EMBL" id="NEL53789.1"/>
    </source>
</evidence>
<dbReference type="AlphaFoldDB" id="A0A7K3WCW4"/>
<keyword evidence="2" id="KW-1185">Reference proteome</keyword>
<dbReference type="RefSeq" id="WP_152729756.1">
    <property type="nucleotide sequence ID" value="NZ_JAABOZ010000002.1"/>
</dbReference>
<evidence type="ECO:0000313" key="2">
    <source>
        <dbReference type="Proteomes" id="UP000470470"/>
    </source>
</evidence>
<gene>
    <name evidence="1" type="ORF">G1H19_07205</name>
</gene>
<accession>A0A7K3WCW4</accession>
<sequence>MLRGEIYTLYFDGRRVVTWWGPGDDDLDRFAVRAGRVLAWPDEEACAEYARRAGWQGLDTADGASPPGRSELDVEAAQAWLRGRSAAPDPAWALEVWNAADDLTRTVGSPPQYRDQLAERCYRKLVAANVPGFFDLASFQPRWSARELRCLRRVLGGAVHLFRTALRE</sequence>
<protein>
    <submittedName>
        <fullName evidence="1">Uncharacterized protein</fullName>
    </submittedName>
</protein>
<comment type="caution">
    <text evidence="1">The sequence shown here is derived from an EMBL/GenBank/DDBJ whole genome shotgun (WGS) entry which is preliminary data.</text>
</comment>
<reference evidence="1 2" key="1">
    <citation type="submission" date="2020-02" db="EMBL/GenBank/DDBJ databases">
        <title>The whole genome sequence of CPCC 205119.</title>
        <authorList>
            <person name="Jiang Z."/>
        </authorList>
    </citation>
    <scope>NUCLEOTIDE SEQUENCE [LARGE SCALE GENOMIC DNA]</scope>
    <source>
        <strain evidence="1 2">CPCC 205119</strain>
    </source>
</reference>
<name>A0A7K3WCW4_9ACTN</name>
<proteinExistence type="predicted"/>
<dbReference type="Proteomes" id="UP000470470">
    <property type="component" value="Unassembled WGS sequence"/>
</dbReference>
<organism evidence="1 2">
    <name type="scientific">Goekera deserti</name>
    <dbReference type="NCBI Taxonomy" id="2497753"/>
    <lineage>
        <taxon>Bacteria</taxon>
        <taxon>Bacillati</taxon>
        <taxon>Actinomycetota</taxon>
        <taxon>Actinomycetes</taxon>
        <taxon>Geodermatophilales</taxon>
        <taxon>Geodermatophilaceae</taxon>
        <taxon>Goekera</taxon>
    </lineage>
</organism>